<dbReference type="InterPro" id="IPR017871">
    <property type="entry name" value="ABC_transporter-like_CS"/>
</dbReference>
<dbReference type="InterPro" id="IPR027417">
    <property type="entry name" value="P-loop_NTPase"/>
</dbReference>
<dbReference type="PANTHER" id="PTHR42781:SF4">
    <property type="entry name" value="SPERMIDINE_PUTRESCINE IMPORT ATP-BINDING PROTEIN POTA"/>
    <property type="match status" value="1"/>
</dbReference>
<dbReference type="PROSITE" id="PS50893">
    <property type="entry name" value="ABC_TRANSPORTER_2"/>
    <property type="match status" value="1"/>
</dbReference>
<protein>
    <submittedName>
        <fullName evidence="5">ATP-binding cassette domain-containing protein</fullName>
    </submittedName>
</protein>
<accession>A0ABU2DSW1</accession>
<dbReference type="RefSeq" id="WP_310548446.1">
    <property type="nucleotide sequence ID" value="NZ_JAVKGR010000007.1"/>
</dbReference>
<evidence type="ECO:0000256" key="3">
    <source>
        <dbReference type="ARBA" id="ARBA00022840"/>
    </source>
</evidence>
<evidence type="ECO:0000259" key="4">
    <source>
        <dbReference type="PROSITE" id="PS50893"/>
    </source>
</evidence>
<dbReference type="InterPro" id="IPR003593">
    <property type="entry name" value="AAA+_ATPase"/>
</dbReference>
<dbReference type="SUPFAM" id="SSF52540">
    <property type="entry name" value="P-loop containing nucleoside triphosphate hydrolases"/>
    <property type="match status" value="1"/>
</dbReference>
<dbReference type="Pfam" id="PF00005">
    <property type="entry name" value="ABC_tran"/>
    <property type="match status" value="1"/>
</dbReference>
<evidence type="ECO:0000313" key="5">
    <source>
        <dbReference type="EMBL" id="MDR8019455.1"/>
    </source>
</evidence>
<gene>
    <name evidence="5" type="ORF">RIL96_07720</name>
</gene>
<dbReference type="GO" id="GO:0005524">
    <property type="term" value="F:ATP binding"/>
    <property type="evidence" value="ECO:0007669"/>
    <property type="project" value="UniProtKB-KW"/>
</dbReference>
<dbReference type="InterPro" id="IPR003439">
    <property type="entry name" value="ABC_transporter-like_ATP-bd"/>
</dbReference>
<proteinExistence type="predicted"/>
<organism evidence="5 6">
    <name type="scientific">Nesterenkonia aerolata</name>
    <dbReference type="NCBI Taxonomy" id="3074079"/>
    <lineage>
        <taxon>Bacteria</taxon>
        <taxon>Bacillati</taxon>
        <taxon>Actinomycetota</taxon>
        <taxon>Actinomycetes</taxon>
        <taxon>Micrococcales</taxon>
        <taxon>Micrococcaceae</taxon>
        <taxon>Nesterenkonia</taxon>
    </lineage>
</organism>
<dbReference type="EMBL" id="JAVKGR010000007">
    <property type="protein sequence ID" value="MDR8019455.1"/>
    <property type="molecule type" value="Genomic_DNA"/>
</dbReference>
<keyword evidence="6" id="KW-1185">Reference proteome</keyword>
<evidence type="ECO:0000256" key="2">
    <source>
        <dbReference type="ARBA" id="ARBA00022741"/>
    </source>
</evidence>
<reference evidence="5 6" key="1">
    <citation type="submission" date="2023-09" db="EMBL/GenBank/DDBJ databases">
        <title>Description of three actinobacteria isolated from air of manufacturing shop in a pharmaceutical factory.</title>
        <authorList>
            <person name="Zhang D.-F."/>
        </authorList>
    </citation>
    <scope>NUCLEOTIDE SEQUENCE [LARGE SCALE GENOMIC DNA]</scope>
    <source>
        <strain evidence="5 6">LY-0111</strain>
    </source>
</reference>
<dbReference type="InterPro" id="IPR050093">
    <property type="entry name" value="ABC_SmlMolc_Importer"/>
</dbReference>
<name>A0ABU2DSW1_9MICC</name>
<dbReference type="Proteomes" id="UP001251870">
    <property type="component" value="Unassembled WGS sequence"/>
</dbReference>
<comment type="caution">
    <text evidence="5">The sequence shown here is derived from an EMBL/GenBank/DDBJ whole genome shotgun (WGS) entry which is preliminary data.</text>
</comment>
<dbReference type="SMART" id="SM00382">
    <property type="entry name" value="AAA"/>
    <property type="match status" value="1"/>
</dbReference>
<dbReference type="PROSITE" id="PS00211">
    <property type="entry name" value="ABC_TRANSPORTER_1"/>
    <property type="match status" value="1"/>
</dbReference>
<keyword evidence="1" id="KW-0813">Transport</keyword>
<keyword evidence="2" id="KW-0547">Nucleotide-binding</keyword>
<keyword evidence="3 5" id="KW-0067">ATP-binding</keyword>
<sequence length="242" mass="25917">MTELEVSYCLPERGLDVAFTVPSGSTTALVGPNGSGKSSTFDVICGLLRPRQAQLTAHGQRVEQLPPHRRRIGLLLQQPLLFPTMSVLENAAFGLRAAGVRRAEAHARAQQSLEEVGAAPLSRRRPGILSGGQSQRVALARVLTTDPDLLLLDEPLVALDDESQETISAVLEHVLAARTAVLITHSRQEARRFSDRLVVLDGGQVVQQGSWAEVGQAPASAFARRFTAEASSPGPTEGPEPR</sequence>
<dbReference type="Gene3D" id="3.40.50.300">
    <property type="entry name" value="P-loop containing nucleotide triphosphate hydrolases"/>
    <property type="match status" value="1"/>
</dbReference>
<feature type="domain" description="ABC transporter" evidence="4">
    <location>
        <begin position="1"/>
        <end position="227"/>
    </location>
</feature>
<evidence type="ECO:0000313" key="6">
    <source>
        <dbReference type="Proteomes" id="UP001251870"/>
    </source>
</evidence>
<evidence type="ECO:0000256" key="1">
    <source>
        <dbReference type="ARBA" id="ARBA00022448"/>
    </source>
</evidence>
<dbReference type="PANTHER" id="PTHR42781">
    <property type="entry name" value="SPERMIDINE/PUTRESCINE IMPORT ATP-BINDING PROTEIN POTA"/>
    <property type="match status" value="1"/>
</dbReference>